<dbReference type="Pfam" id="PF00512">
    <property type="entry name" value="HisKA"/>
    <property type="match status" value="1"/>
</dbReference>
<evidence type="ECO:0000256" key="8">
    <source>
        <dbReference type="ARBA" id="ARBA00022777"/>
    </source>
</evidence>
<dbReference type="HOGENOM" id="CLU_000445_89_6_0"/>
<dbReference type="SUPFAM" id="SSF47384">
    <property type="entry name" value="Homodimeric domain of signal transducing histidine kinase"/>
    <property type="match status" value="1"/>
</dbReference>
<keyword evidence="9 11" id="KW-1133">Transmembrane helix</keyword>
<keyword evidence="14" id="KW-1185">Reference proteome</keyword>
<dbReference type="PANTHER" id="PTHR45453:SF2">
    <property type="entry name" value="HISTIDINE KINASE"/>
    <property type="match status" value="1"/>
</dbReference>
<dbReference type="PROSITE" id="PS50109">
    <property type="entry name" value="HIS_KIN"/>
    <property type="match status" value="1"/>
</dbReference>
<dbReference type="PANTHER" id="PTHR45453">
    <property type="entry name" value="PHOSPHATE REGULON SENSOR PROTEIN PHOR"/>
    <property type="match status" value="1"/>
</dbReference>
<feature type="domain" description="Histidine kinase" evidence="12">
    <location>
        <begin position="237"/>
        <end position="448"/>
    </location>
</feature>
<keyword evidence="4" id="KW-1003">Cell membrane</keyword>
<dbReference type="SUPFAM" id="SSF55874">
    <property type="entry name" value="ATPase domain of HSP90 chaperone/DNA topoisomerase II/histidine kinase"/>
    <property type="match status" value="1"/>
</dbReference>
<dbReference type="CDD" id="cd00082">
    <property type="entry name" value="HisKA"/>
    <property type="match status" value="1"/>
</dbReference>
<dbReference type="SMART" id="SM00388">
    <property type="entry name" value="HisKA"/>
    <property type="match status" value="1"/>
</dbReference>
<dbReference type="GO" id="GO:0000155">
    <property type="term" value="F:phosphorelay sensor kinase activity"/>
    <property type="evidence" value="ECO:0007669"/>
    <property type="project" value="InterPro"/>
</dbReference>
<gene>
    <name evidence="13" type="ORF">HMPREF0202_00147</name>
</gene>
<comment type="caution">
    <text evidence="13">The sequence shown here is derived from an EMBL/GenBank/DDBJ whole genome shotgun (WGS) entry which is preliminary data.</text>
</comment>
<evidence type="ECO:0000256" key="10">
    <source>
        <dbReference type="ARBA" id="ARBA00023136"/>
    </source>
</evidence>
<accession>U7VFN5</accession>
<dbReference type="AlphaFoldDB" id="U7VFN5"/>
<dbReference type="RefSeq" id="WP_023049696.1">
    <property type="nucleotide sequence ID" value="NZ_CP173062.2"/>
</dbReference>
<dbReference type="GO" id="GO:0004721">
    <property type="term" value="F:phosphoprotein phosphatase activity"/>
    <property type="evidence" value="ECO:0007669"/>
    <property type="project" value="TreeGrafter"/>
</dbReference>
<dbReference type="EMBL" id="AXZF01000005">
    <property type="protein sequence ID" value="ERT69944.1"/>
    <property type="molecule type" value="Genomic_DNA"/>
</dbReference>
<evidence type="ECO:0000313" key="13">
    <source>
        <dbReference type="EMBL" id="ERT69944.1"/>
    </source>
</evidence>
<evidence type="ECO:0000256" key="11">
    <source>
        <dbReference type="SAM" id="Phobius"/>
    </source>
</evidence>
<dbReference type="InterPro" id="IPR036890">
    <property type="entry name" value="HATPase_C_sf"/>
</dbReference>
<keyword evidence="10 11" id="KW-0472">Membrane</keyword>
<keyword evidence="6" id="KW-0808">Transferase</keyword>
<keyword evidence="7 11" id="KW-0812">Transmembrane</keyword>
<feature type="transmembrane region" description="Helical" evidence="11">
    <location>
        <begin position="12"/>
        <end position="35"/>
    </location>
</feature>
<dbReference type="InterPro" id="IPR050351">
    <property type="entry name" value="BphY/WalK/GraS-like"/>
</dbReference>
<dbReference type="Gene3D" id="1.10.287.130">
    <property type="match status" value="1"/>
</dbReference>
<dbReference type="GO" id="GO:0005886">
    <property type="term" value="C:plasma membrane"/>
    <property type="evidence" value="ECO:0007669"/>
    <property type="project" value="UniProtKB-SubCell"/>
</dbReference>
<evidence type="ECO:0000256" key="5">
    <source>
        <dbReference type="ARBA" id="ARBA00022553"/>
    </source>
</evidence>
<name>U7VFN5_9FUSO</name>
<evidence type="ECO:0000256" key="3">
    <source>
        <dbReference type="ARBA" id="ARBA00012438"/>
    </source>
</evidence>
<dbReference type="InterPro" id="IPR003661">
    <property type="entry name" value="HisK_dim/P_dom"/>
</dbReference>
<protein>
    <recommendedName>
        <fullName evidence="3">histidine kinase</fullName>
        <ecNumber evidence="3">2.7.13.3</ecNumber>
    </recommendedName>
</protein>
<evidence type="ECO:0000256" key="7">
    <source>
        <dbReference type="ARBA" id="ARBA00022692"/>
    </source>
</evidence>
<comment type="subcellular location">
    <subcellularLocation>
        <location evidence="2">Cell membrane</location>
        <topology evidence="2">Multi-pass membrane protein</topology>
    </subcellularLocation>
</comment>
<sequence length="448" mass="51912">MRTLSGTLKKSYFQLICLFTIVLLLSLSITGKYLINSSKQYLRNAMGFLKYEILEEVNSKSMEIFTGDLVNQLFRVENPALDDLEITIKYKDLTYTENKKQFLLDSAVEDKVKNVHWYDYMVLKNELINKDGEVYTVILVKNLSEEKNFFFDMIYIFLSGLSICIIISIFAFTKLLKKIKKQLSLLENINSNITLENLKVIKPTNYFKEFDNILDSYEDMLLRLDTQNKKQIEFVHNSSHELKTPLFIIGGYIDMIKRWGKKDPEIFNEALISIEDETKSMNLLIEKLLFIAKESEIKSEKNEVELSEIILGCISSLKHQYPKSNINFTPEYTIIKSDEGLIKLLIKNILENSIKYGKNNPVDISITNNDEQKQAILTIKDYGIGMTSEELHHIYDRFFRANKSRSKEIQGHGLGMSIVKRIINLLNLDIKISSTPNMGTTVQIFFNL</sequence>
<evidence type="ECO:0000256" key="2">
    <source>
        <dbReference type="ARBA" id="ARBA00004651"/>
    </source>
</evidence>
<dbReference type="STRING" id="1319815.HMPREF0202_00147"/>
<keyword evidence="5" id="KW-0597">Phosphoprotein</keyword>
<dbReference type="Gene3D" id="3.30.565.10">
    <property type="entry name" value="Histidine kinase-like ATPase, C-terminal domain"/>
    <property type="match status" value="1"/>
</dbReference>
<evidence type="ECO:0000256" key="1">
    <source>
        <dbReference type="ARBA" id="ARBA00000085"/>
    </source>
</evidence>
<evidence type="ECO:0000256" key="9">
    <source>
        <dbReference type="ARBA" id="ARBA00022989"/>
    </source>
</evidence>
<dbReference type="SMART" id="SM00387">
    <property type="entry name" value="HATPase_c"/>
    <property type="match status" value="1"/>
</dbReference>
<proteinExistence type="predicted"/>
<dbReference type="PRINTS" id="PR00344">
    <property type="entry name" value="BCTRLSENSOR"/>
</dbReference>
<evidence type="ECO:0000256" key="4">
    <source>
        <dbReference type="ARBA" id="ARBA00022475"/>
    </source>
</evidence>
<dbReference type="Pfam" id="PF02518">
    <property type="entry name" value="HATPase_c"/>
    <property type="match status" value="1"/>
</dbReference>
<evidence type="ECO:0000256" key="6">
    <source>
        <dbReference type="ARBA" id="ARBA00022679"/>
    </source>
</evidence>
<evidence type="ECO:0000313" key="14">
    <source>
        <dbReference type="Proteomes" id="UP000017081"/>
    </source>
</evidence>
<dbReference type="InterPro" id="IPR036097">
    <property type="entry name" value="HisK_dim/P_sf"/>
</dbReference>
<evidence type="ECO:0000259" key="12">
    <source>
        <dbReference type="PROSITE" id="PS50109"/>
    </source>
</evidence>
<keyword evidence="8" id="KW-0418">Kinase</keyword>
<dbReference type="eggNOG" id="COG5002">
    <property type="taxonomic scope" value="Bacteria"/>
</dbReference>
<dbReference type="InterPro" id="IPR003594">
    <property type="entry name" value="HATPase_dom"/>
</dbReference>
<comment type="catalytic activity">
    <reaction evidence="1">
        <text>ATP + protein L-histidine = ADP + protein N-phospho-L-histidine.</text>
        <dbReference type="EC" id="2.7.13.3"/>
    </reaction>
</comment>
<dbReference type="GO" id="GO:0016036">
    <property type="term" value="P:cellular response to phosphate starvation"/>
    <property type="evidence" value="ECO:0007669"/>
    <property type="project" value="TreeGrafter"/>
</dbReference>
<dbReference type="InterPro" id="IPR004358">
    <property type="entry name" value="Sig_transdc_His_kin-like_C"/>
</dbReference>
<organism evidence="13 14">
    <name type="scientific">Cetobacterium somerae ATCC BAA-474</name>
    <dbReference type="NCBI Taxonomy" id="1319815"/>
    <lineage>
        <taxon>Bacteria</taxon>
        <taxon>Fusobacteriati</taxon>
        <taxon>Fusobacteriota</taxon>
        <taxon>Fusobacteriia</taxon>
        <taxon>Fusobacteriales</taxon>
        <taxon>Fusobacteriaceae</taxon>
        <taxon>Cetobacterium</taxon>
    </lineage>
</organism>
<reference evidence="13 14" key="1">
    <citation type="submission" date="2013-08" db="EMBL/GenBank/DDBJ databases">
        <authorList>
            <person name="Weinstock G."/>
            <person name="Sodergren E."/>
            <person name="Wylie T."/>
            <person name="Fulton L."/>
            <person name="Fulton R."/>
            <person name="Fronick C."/>
            <person name="O'Laughlin M."/>
            <person name="Godfrey J."/>
            <person name="Miner T."/>
            <person name="Herter B."/>
            <person name="Appelbaum E."/>
            <person name="Cordes M."/>
            <person name="Lek S."/>
            <person name="Wollam A."/>
            <person name="Pepin K.H."/>
            <person name="Palsikar V.B."/>
            <person name="Mitreva M."/>
            <person name="Wilson R.K."/>
        </authorList>
    </citation>
    <scope>NUCLEOTIDE SEQUENCE [LARGE SCALE GENOMIC DNA]</scope>
    <source>
        <strain evidence="13 14">ATCC BAA-474</strain>
    </source>
</reference>
<dbReference type="Proteomes" id="UP000017081">
    <property type="component" value="Unassembled WGS sequence"/>
</dbReference>
<dbReference type="EC" id="2.7.13.3" evidence="3"/>
<dbReference type="InterPro" id="IPR005467">
    <property type="entry name" value="His_kinase_dom"/>
</dbReference>
<feature type="transmembrane region" description="Helical" evidence="11">
    <location>
        <begin position="153"/>
        <end position="172"/>
    </location>
</feature>